<protein>
    <submittedName>
        <fullName evidence="1">Uncharacterized protein</fullName>
    </submittedName>
</protein>
<dbReference type="AlphaFoldDB" id="A0A4S2M2H2"/>
<name>A0A4S2M2H2_OPIFE</name>
<accession>A0A4S2M2H2</accession>
<dbReference type="Proteomes" id="UP000308267">
    <property type="component" value="Unassembled WGS sequence"/>
</dbReference>
<evidence type="ECO:0000313" key="1">
    <source>
        <dbReference type="EMBL" id="TGZ70471.1"/>
    </source>
</evidence>
<reference evidence="1 2" key="1">
    <citation type="journal article" date="2019" name="BMC Genomics">
        <title>New insights from Opisthorchis felineus genome: update on genomics of the epidemiologically important liver flukes.</title>
        <authorList>
            <person name="Ershov N.I."/>
            <person name="Mordvinov V.A."/>
            <person name="Prokhortchouk E.B."/>
            <person name="Pakharukova M.Y."/>
            <person name="Gunbin K.V."/>
            <person name="Ustyantsev K."/>
            <person name="Genaev M.A."/>
            <person name="Blinov A.G."/>
            <person name="Mazur A."/>
            <person name="Boulygina E."/>
            <person name="Tsygankova S."/>
            <person name="Khrameeva E."/>
            <person name="Chekanov N."/>
            <person name="Fan G."/>
            <person name="Xiao A."/>
            <person name="Zhang H."/>
            <person name="Xu X."/>
            <person name="Yang H."/>
            <person name="Solovyev V."/>
            <person name="Lee S.M."/>
            <person name="Liu X."/>
            <person name="Afonnikov D.A."/>
            <person name="Skryabin K.G."/>
        </authorList>
    </citation>
    <scope>NUCLEOTIDE SEQUENCE [LARGE SCALE GENOMIC DNA]</scope>
    <source>
        <strain evidence="1">AK-0245</strain>
        <tissue evidence="1">Whole organism</tissue>
    </source>
</reference>
<keyword evidence="2" id="KW-1185">Reference proteome</keyword>
<proteinExistence type="predicted"/>
<gene>
    <name evidence="1" type="ORF">CRM22_003179</name>
</gene>
<evidence type="ECO:0000313" key="2">
    <source>
        <dbReference type="Proteomes" id="UP000308267"/>
    </source>
</evidence>
<organism evidence="1 2">
    <name type="scientific">Opisthorchis felineus</name>
    <dbReference type="NCBI Taxonomy" id="147828"/>
    <lineage>
        <taxon>Eukaryota</taxon>
        <taxon>Metazoa</taxon>
        <taxon>Spiralia</taxon>
        <taxon>Lophotrochozoa</taxon>
        <taxon>Platyhelminthes</taxon>
        <taxon>Trematoda</taxon>
        <taxon>Digenea</taxon>
        <taxon>Opisthorchiida</taxon>
        <taxon>Opisthorchiata</taxon>
        <taxon>Opisthorchiidae</taxon>
        <taxon>Opisthorchis</taxon>
    </lineage>
</organism>
<comment type="caution">
    <text evidence="1">The sequence shown here is derived from an EMBL/GenBank/DDBJ whole genome shotgun (WGS) entry which is preliminary data.</text>
</comment>
<dbReference type="EMBL" id="SJOL01005345">
    <property type="protein sequence ID" value="TGZ70471.1"/>
    <property type="molecule type" value="Genomic_DNA"/>
</dbReference>
<sequence>MRVAGPLYVHRHHCYIRSNFRSMADDSVNVRSPAKINVIGLSRWVNSQIHQVTPVKKDCTVLSNLPRVRGWWVRGNF</sequence>